<dbReference type="EMBL" id="LN555523">
    <property type="protein sequence ID" value="CED92888.1"/>
    <property type="molecule type" value="Genomic_DNA"/>
</dbReference>
<dbReference type="KEGG" id="ril:CRIB_129"/>
<gene>
    <name evidence="1" type="ORF">CRIB_129</name>
</gene>
<accession>A0A1V1HY41</accession>
<reference evidence="1 2" key="1">
    <citation type="submission" date="2014-04" db="EMBL/GenBank/DDBJ databases">
        <authorList>
            <person name="Hornung B.V."/>
        </authorList>
    </citation>
    <scope>NUCLEOTIDE SEQUENCE [LARGE SCALE GENOMIC DNA]</scope>
    <source>
        <strain evidence="1 2">CRIB</strain>
    </source>
</reference>
<keyword evidence="1" id="KW-0808">Transferase</keyword>
<proteinExistence type="predicted"/>
<dbReference type="SUPFAM" id="SSF55729">
    <property type="entry name" value="Acyl-CoA N-acyltransferases (Nat)"/>
    <property type="match status" value="1"/>
</dbReference>
<sequence length="44" mass="4985">MTLATALVTSVAQRCGFVVEGILKNKIFKDGKYYDKIIMSIFRD</sequence>
<dbReference type="Proteomes" id="UP000245622">
    <property type="component" value="Chromosome 1"/>
</dbReference>
<dbReference type="Gene3D" id="3.40.630.30">
    <property type="match status" value="1"/>
</dbReference>
<organism evidence="1 2">
    <name type="scientific">Romboutsia ilealis</name>
    <dbReference type="NCBI Taxonomy" id="1115758"/>
    <lineage>
        <taxon>Bacteria</taxon>
        <taxon>Bacillati</taxon>
        <taxon>Bacillota</taxon>
        <taxon>Clostridia</taxon>
        <taxon>Peptostreptococcales</taxon>
        <taxon>Peptostreptococcaceae</taxon>
        <taxon>Romboutsia</taxon>
    </lineage>
</organism>
<dbReference type="InterPro" id="IPR016181">
    <property type="entry name" value="Acyl_CoA_acyltransferase"/>
</dbReference>
<dbReference type="RefSeq" id="WP_290453298.1">
    <property type="nucleotide sequence ID" value="NZ_CAOQMS010000028.1"/>
</dbReference>
<keyword evidence="1" id="KW-0012">Acyltransferase</keyword>
<name>A0A1V1HY41_9FIRM</name>
<evidence type="ECO:0000313" key="2">
    <source>
        <dbReference type="Proteomes" id="UP000245622"/>
    </source>
</evidence>
<dbReference type="AlphaFoldDB" id="A0A1V1HY41"/>
<protein>
    <submittedName>
        <fullName evidence="1">Acyl-CoA N-acyltransferase</fullName>
    </submittedName>
</protein>
<evidence type="ECO:0000313" key="1">
    <source>
        <dbReference type="EMBL" id="CED92888.1"/>
    </source>
</evidence>
<dbReference type="GO" id="GO:0016746">
    <property type="term" value="F:acyltransferase activity"/>
    <property type="evidence" value="ECO:0007669"/>
    <property type="project" value="UniProtKB-KW"/>
</dbReference>
<keyword evidence="2" id="KW-1185">Reference proteome</keyword>